<name>A0ABU0A0N8_9BACI</name>
<feature type="transmembrane region" description="Helical" evidence="1">
    <location>
        <begin position="62"/>
        <end position="83"/>
    </location>
</feature>
<proteinExistence type="predicted"/>
<reference evidence="2 3" key="1">
    <citation type="submission" date="2023-07" db="EMBL/GenBank/DDBJ databases">
        <title>Genomic Encyclopedia of Type Strains, Phase IV (KMG-IV): sequencing the most valuable type-strain genomes for metagenomic binning, comparative biology and taxonomic classification.</title>
        <authorList>
            <person name="Goeker M."/>
        </authorList>
    </citation>
    <scope>NUCLEOTIDE SEQUENCE [LARGE SCALE GENOMIC DNA]</scope>
    <source>
        <strain evidence="2 3">DSM 9768</strain>
    </source>
</reference>
<keyword evidence="3" id="KW-1185">Reference proteome</keyword>
<protein>
    <submittedName>
        <fullName evidence="2">Uncharacterized protein</fullName>
    </submittedName>
</protein>
<feature type="transmembrane region" description="Helical" evidence="1">
    <location>
        <begin position="95"/>
        <end position="112"/>
    </location>
</feature>
<organism evidence="2 3">
    <name type="scientific">Evansella vedderi</name>
    <dbReference type="NCBI Taxonomy" id="38282"/>
    <lineage>
        <taxon>Bacteria</taxon>
        <taxon>Bacillati</taxon>
        <taxon>Bacillota</taxon>
        <taxon>Bacilli</taxon>
        <taxon>Bacillales</taxon>
        <taxon>Bacillaceae</taxon>
        <taxon>Evansella</taxon>
    </lineage>
</organism>
<dbReference type="Pfam" id="PF11085">
    <property type="entry name" value="YqhR"/>
    <property type="match status" value="1"/>
</dbReference>
<accession>A0ABU0A0N8</accession>
<evidence type="ECO:0000313" key="3">
    <source>
        <dbReference type="Proteomes" id="UP001230005"/>
    </source>
</evidence>
<gene>
    <name evidence="2" type="ORF">J2S74_003686</name>
</gene>
<comment type="caution">
    <text evidence="2">The sequence shown here is derived from an EMBL/GenBank/DDBJ whole genome shotgun (WGS) entry which is preliminary data.</text>
</comment>
<feature type="transmembrane region" description="Helical" evidence="1">
    <location>
        <begin position="127"/>
        <end position="148"/>
    </location>
</feature>
<dbReference type="EMBL" id="JAUSUG010000015">
    <property type="protein sequence ID" value="MDQ0256268.1"/>
    <property type="molecule type" value="Genomic_DNA"/>
</dbReference>
<feature type="transmembrane region" description="Helical" evidence="1">
    <location>
        <begin position="12"/>
        <end position="42"/>
    </location>
</feature>
<evidence type="ECO:0000313" key="2">
    <source>
        <dbReference type="EMBL" id="MDQ0256268.1"/>
    </source>
</evidence>
<keyword evidence="1" id="KW-1133">Transmembrane helix</keyword>
<keyword evidence="1" id="KW-0812">Transmembrane</keyword>
<dbReference type="Proteomes" id="UP001230005">
    <property type="component" value="Unassembled WGS sequence"/>
</dbReference>
<dbReference type="RefSeq" id="WP_307328124.1">
    <property type="nucleotide sequence ID" value="NZ_JAUSUG010000015.1"/>
</dbReference>
<evidence type="ECO:0000256" key="1">
    <source>
        <dbReference type="SAM" id="Phobius"/>
    </source>
</evidence>
<sequence>MGKLEQNQKETALSFNATVALIGFFGGLIWSIIGYIAFYFNFTRVGPALALMPWALGDWKNGWLGQLVGIGLIAIISIGAAFLYRLIFAKINHTWPGLLFGAGLWMGVFWLFNPMFPGLKPLTQLDLNTIITNLCLYLLYGLFIGYSVSYEYHERTMHEGEAIQS</sequence>
<keyword evidence="1" id="KW-0472">Membrane</keyword>
<dbReference type="InterPro" id="IPR024563">
    <property type="entry name" value="YqhR"/>
</dbReference>